<keyword evidence="4" id="KW-0804">Transcription</keyword>
<comment type="similarity">
    <text evidence="1">Belongs to the LysR transcriptional regulatory family.</text>
</comment>
<dbReference type="SUPFAM" id="SSF46785">
    <property type="entry name" value="Winged helix' DNA-binding domain"/>
    <property type="match status" value="1"/>
</dbReference>
<dbReference type="InterPro" id="IPR005119">
    <property type="entry name" value="LysR_subst-bd"/>
</dbReference>
<dbReference type="InterPro" id="IPR036390">
    <property type="entry name" value="WH_DNA-bd_sf"/>
</dbReference>
<feature type="domain" description="HTH lysR-type" evidence="5">
    <location>
        <begin position="2"/>
        <end position="59"/>
    </location>
</feature>
<dbReference type="Gene3D" id="1.10.10.10">
    <property type="entry name" value="Winged helix-like DNA-binding domain superfamily/Winged helix DNA-binding domain"/>
    <property type="match status" value="1"/>
</dbReference>
<reference evidence="6 7" key="1">
    <citation type="submission" date="2019-08" db="EMBL/GenBank/DDBJ databases">
        <authorList>
            <person name="Peeters C."/>
        </authorList>
    </citation>
    <scope>NUCLEOTIDE SEQUENCE [LARGE SCALE GENOMIC DNA]</scope>
    <source>
        <strain evidence="6 7">LMG 31111</strain>
    </source>
</reference>
<proteinExistence type="inferred from homology"/>
<accession>A0A5E4V4D5</accession>
<dbReference type="EMBL" id="CABPSE010000007">
    <property type="protein sequence ID" value="VVE06494.1"/>
    <property type="molecule type" value="Genomic_DNA"/>
</dbReference>
<gene>
    <name evidence="6" type="ORF">PCO31111_02426</name>
</gene>
<sequence length="300" mass="32956">MLNFREVQAFRAVMLSGSMTQAAKDLHTSQSNISRVIGQLERRIGIRLFERQAGKLMPTLEGQVFFRDVEHTFASLRGLEEKAEQIRKRGSGRLRVASVPSMAIVAVPDAIHRFAQRFPDVDVTLHVADSLTVCQWLATGYADVGVASEIFNATSVSHEVAHQSLGVCITPTDHPLARAPTTSKTVKNVTPADLIGECFLSLKSSDVMRKRIDDACLIDGEEKRVLAYESHFAAAICRMVSRGMGVSVANPLVAREYEGELAILPFSPQIEFTTHLVYPLNLPMNMLAKAFGDALCATTR</sequence>
<evidence type="ECO:0000256" key="4">
    <source>
        <dbReference type="ARBA" id="ARBA00023163"/>
    </source>
</evidence>
<dbReference type="GO" id="GO:0010628">
    <property type="term" value="P:positive regulation of gene expression"/>
    <property type="evidence" value="ECO:0007669"/>
    <property type="project" value="TreeGrafter"/>
</dbReference>
<protein>
    <submittedName>
        <fullName evidence="6">LysR family transcriptional regulator</fullName>
    </submittedName>
</protein>
<dbReference type="SUPFAM" id="SSF53850">
    <property type="entry name" value="Periplasmic binding protein-like II"/>
    <property type="match status" value="1"/>
</dbReference>
<dbReference type="GO" id="GO:0003700">
    <property type="term" value="F:DNA-binding transcription factor activity"/>
    <property type="evidence" value="ECO:0007669"/>
    <property type="project" value="InterPro"/>
</dbReference>
<dbReference type="GO" id="GO:0009089">
    <property type="term" value="P:lysine biosynthetic process via diaminopimelate"/>
    <property type="evidence" value="ECO:0007669"/>
    <property type="project" value="TreeGrafter"/>
</dbReference>
<dbReference type="AlphaFoldDB" id="A0A5E4V4D5"/>
<dbReference type="PROSITE" id="PS50931">
    <property type="entry name" value="HTH_LYSR"/>
    <property type="match status" value="1"/>
</dbReference>
<dbReference type="GO" id="GO:0043565">
    <property type="term" value="F:sequence-specific DNA binding"/>
    <property type="evidence" value="ECO:0007669"/>
    <property type="project" value="TreeGrafter"/>
</dbReference>
<dbReference type="Pfam" id="PF03466">
    <property type="entry name" value="LysR_substrate"/>
    <property type="match status" value="1"/>
</dbReference>
<dbReference type="InterPro" id="IPR000847">
    <property type="entry name" value="LysR_HTH_N"/>
</dbReference>
<evidence type="ECO:0000313" key="7">
    <source>
        <dbReference type="Proteomes" id="UP000383971"/>
    </source>
</evidence>
<keyword evidence="3" id="KW-0238">DNA-binding</keyword>
<dbReference type="PANTHER" id="PTHR30427:SF1">
    <property type="entry name" value="TRANSCRIPTIONAL ACTIVATOR PROTEIN LYSR"/>
    <property type="match status" value="1"/>
</dbReference>
<name>A0A5E4V4D5_9BURK</name>
<dbReference type="Proteomes" id="UP000383971">
    <property type="component" value="Unassembled WGS sequence"/>
</dbReference>
<organism evidence="6 7">
    <name type="scientific">Pandoraea communis</name>
    <dbReference type="NCBI Taxonomy" id="2508297"/>
    <lineage>
        <taxon>Bacteria</taxon>
        <taxon>Pseudomonadati</taxon>
        <taxon>Pseudomonadota</taxon>
        <taxon>Betaproteobacteria</taxon>
        <taxon>Burkholderiales</taxon>
        <taxon>Burkholderiaceae</taxon>
        <taxon>Pandoraea</taxon>
    </lineage>
</organism>
<evidence type="ECO:0000313" key="6">
    <source>
        <dbReference type="EMBL" id="VVE06494.1"/>
    </source>
</evidence>
<keyword evidence="7" id="KW-1185">Reference proteome</keyword>
<dbReference type="Pfam" id="PF00126">
    <property type="entry name" value="HTH_1"/>
    <property type="match status" value="1"/>
</dbReference>
<evidence type="ECO:0000259" key="5">
    <source>
        <dbReference type="PROSITE" id="PS50931"/>
    </source>
</evidence>
<dbReference type="RefSeq" id="WP_150585122.1">
    <property type="nucleotide sequence ID" value="NZ_CABPSE010000007.1"/>
</dbReference>
<evidence type="ECO:0000256" key="2">
    <source>
        <dbReference type="ARBA" id="ARBA00023015"/>
    </source>
</evidence>
<dbReference type="InterPro" id="IPR036388">
    <property type="entry name" value="WH-like_DNA-bd_sf"/>
</dbReference>
<evidence type="ECO:0000256" key="3">
    <source>
        <dbReference type="ARBA" id="ARBA00023125"/>
    </source>
</evidence>
<dbReference type="PANTHER" id="PTHR30427">
    <property type="entry name" value="TRANSCRIPTIONAL ACTIVATOR PROTEIN LYSR"/>
    <property type="match status" value="1"/>
</dbReference>
<keyword evidence="2" id="KW-0805">Transcription regulation</keyword>
<dbReference type="PRINTS" id="PR00039">
    <property type="entry name" value="HTHLYSR"/>
</dbReference>
<evidence type="ECO:0000256" key="1">
    <source>
        <dbReference type="ARBA" id="ARBA00009437"/>
    </source>
</evidence>
<dbReference type="Gene3D" id="3.40.190.10">
    <property type="entry name" value="Periplasmic binding protein-like II"/>
    <property type="match status" value="2"/>
</dbReference>